<reference evidence="4 5" key="1">
    <citation type="journal article" date="2018" name="Environ. Microbiol.">
        <title>Ecological and genomic features of two widespread freshwater picocyanobacteria.</title>
        <authorList>
            <person name="Cabello-Yeves P.J."/>
            <person name="Picazo A."/>
            <person name="Camacho A."/>
            <person name="Callieri C."/>
            <person name="Rosselli R."/>
            <person name="Roda-Garcia J.J."/>
            <person name="Coutinho F.H."/>
            <person name="Rodriguez-Valera F."/>
        </authorList>
    </citation>
    <scope>NUCLEOTIDE SEQUENCE [LARGE SCALE GENOMIC DNA]</scope>
    <source>
        <strain evidence="4 5">Tous</strain>
    </source>
</reference>
<name>A0A2P7MTJ2_9CYAN</name>
<dbReference type="RefSeq" id="WP_106632577.1">
    <property type="nucleotide sequence ID" value="NZ_PXXO01000011.1"/>
</dbReference>
<dbReference type="Pfam" id="PF04041">
    <property type="entry name" value="Glyco_hydro_130"/>
    <property type="match status" value="1"/>
</dbReference>
<dbReference type="EMBL" id="PXXO01000011">
    <property type="protein sequence ID" value="PSJ04543.1"/>
    <property type="molecule type" value="Genomic_DNA"/>
</dbReference>
<dbReference type="InterPro" id="IPR023296">
    <property type="entry name" value="Glyco_hydro_beta-prop_sf"/>
</dbReference>
<keyword evidence="4" id="KW-0326">Glycosidase</keyword>
<evidence type="ECO:0000313" key="5">
    <source>
        <dbReference type="Proteomes" id="UP000243002"/>
    </source>
</evidence>
<proteinExistence type="inferred from homology"/>
<dbReference type="CDD" id="cd18613">
    <property type="entry name" value="GH130"/>
    <property type="match status" value="1"/>
</dbReference>
<organism evidence="4 5">
    <name type="scientific">Cyanobium usitatum str. Tous</name>
    <dbReference type="NCBI Taxonomy" id="2116684"/>
    <lineage>
        <taxon>Bacteria</taxon>
        <taxon>Bacillati</taxon>
        <taxon>Cyanobacteriota</taxon>
        <taxon>Cyanophyceae</taxon>
        <taxon>Synechococcales</taxon>
        <taxon>Prochlorococcaceae</taxon>
        <taxon>Cyanobium</taxon>
    </lineage>
</organism>
<dbReference type="PANTHER" id="PTHR34106">
    <property type="entry name" value="GLYCOSIDASE"/>
    <property type="match status" value="1"/>
</dbReference>
<evidence type="ECO:0000256" key="3">
    <source>
        <dbReference type="ARBA" id="ARBA00024356"/>
    </source>
</evidence>
<dbReference type="AlphaFoldDB" id="A0A2P7MTJ2"/>
<keyword evidence="1" id="KW-0328">Glycosyltransferase</keyword>
<evidence type="ECO:0000256" key="2">
    <source>
        <dbReference type="ARBA" id="ARBA00022679"/>
    </source>
</evidence>
<comment type="similarity">
    <text evidence="3">Belongs to the glycosyl hydrolase 130 family.</text>
</comment>
<dbReference type="InterPro" id="IPR007184">
    <property type="entry name" value="Mannoside_phosphorylase"/>
</dbReference>
<dbReference type="PANTHER" id="PTHR34106:SF4">
    <property type="entry name" value="BLL5143 PROTEIN"/>
    <property type="match status" value="1"/>
</dbReference>
<comment type="caution">
    <text evidence="4">The sequence shown here is derived from an EMBL/GenBank/DDBJ whole genome shotgun (WGS) entry which is preliminary data.</text>
</comment>
<dbReference type="GO" id="GO:0016757">
    <property type="term" value="F:glycosyltransferase activity"/>
    <property type="evidence" value="ECO:0007669"/>
    <property type="project" value="UniProtKB-KW"/>
</dbReference>
<sequence length="490" mass="55474">MSLQVNRTNIQIRPDPSRVFLRAFETSGRERIQRIVARVMALSRSEAEREATIMLKSFEGRHEKLQAFLLTRFGHVSEHLITDRPLNRCERLLIGAYFTLEYSLEAAALFNPSIVRHPDQSGIDEGSMRFLLSLRATGEGHISSIVFRTGVINREGGIALDQPSPFVAAADVHPNPSYEKHLFERKLVEMGLLTHLAQRLMDQLPDFFSFEELKELTNQALRSDRLANTDSMHIAESVLSLARANYELSFDPGDDCSERAIFPTSPTESRGIEDARFVAFEENGQTTYYATYSAYDGQLVFPQLLETKDFTQFKISTLNGPEVANKGMALFPRKLGGSYAMLSRQDGENIYLMYSDQLHFWYEKRILMRPTYPWEFVQIGNCGSPIETDAGWLVLTHGVGPMRRYTIGAILLDINDPSQVIGRLKEPLLEPTKEEREGYVPNVVYSCGSLIHADKLIIPYAMSDQSATFATVSVDELLRKLKANPLEKYP</sequence>
<protein>
    <submittedName>
        <fullName evidence="4">Glycosidase</fullName>
    </submittedName>
</protein>
<keyword evidence="4" id="KW-0378">Hydrolase</keyword>
<dbReference type="OrthoDB" id="9759709at2"/>
<evidence type="ECO:0000313" key="4">
    <source>
        <dbReference type="EMBL" id="PSJ04543.1"/>
    </source>
</evidence>
<dbReference type="SUPFAM" id="SSF75005">
    <property type="entry name" value="Arabinanase/levansucrase/invertase"/>
    <property type="match status" value="1"/>
</dbReference>
<dbReference type="GO" id="GO:0016798">
    <property type="term" value="F:hydrolase activity, acting on glycosyl bonds"/>
    <property type="evidence" value="ECO:0007669"/>
    <property type="project" value="UniProtKB-KW"/>
</dbReference>
<evidence type="ECO:0000256" key="1">
    <source>
        <dbReference type="ARBA" id="ARBA00022676"/>
    </source>
</evidence>
<accession>A0A2P7MTJ2</accession>
<dbReference type="Gene3D" id="2.115.10.20">
    <property type="entry name" value="Glycosyl hydrolase domain, family 43"/>
    <property type="match status" value="1"/>
</dbReference>
<keyword evidence="5" id="KW-1185">Reference proteome</keyword>
<gene>
    <name evidence="4" type="ORF">C7K55_09960</name>
</gene>
<keyword evidence="2" id="KW-0808">Transferase</keyword>
<dbReference type="Proteomes" id="UP000243002">
    <property type="component" value="Unassembled WGS sequence"/>
</dbReference>